<proteinExistence type="predicted"/>
<reference evidence="1" key="2">
    <citation type="journal article" date="2019" name="PLoS ONE">
        <title>Identification and characterization of putative Aeromonas spp. T3SS effectors.</title>
        <authorList>
            <person name="Rangel L.T."/>
            <person name="Marden J."/>
            <person name="Colston S."/>
            <person name="Setubal J.C."/>
            <person name="Graf J."/>
            <person name="Gogarten J.P."/>
        </authorList>
    </citation>
    <scope>NUCLEOTIDE SEQUENCE</scope>
    <source>
        <strain evidence="1">BAQ071013-135</strain>
    </source>
</reference>
<evidence type="ECO:0000313" key="1">
    <source>
        <dbReference type="EMBL" id="TND51894.1"/>
    </source>
</evidence>
<gene>
    <name evidence="1" type="ORF">CF123_18670</name>
</gene>
<accession>A0AAX2UPG0</accession>
<comment type="caution">
    <text evidence="1">The sequence shown here is derived from an EMBL/GenBank/DDBJ whole genome shotgun (WGS) entry which is preliminary data.</text>
</comment>
<organism evidence="1 2">
    <name type="scientific">Aeromonas veronii</name>
    <dbReference type="NCBI Taxonomy" id="654"/>
    <lineage>
        <taxon>Bacteria</taxon>
        <taxon>Pseudomonadati</taxon>
        <taxon>Pseudomonadota</taxon>
        <taxon>Gammaproteobacteria</taxon>
        <taxon>Aeromonadales</taxon>
        <taxon>Aeromonadaceae</taxon>
        <taxon>Aeromonas</taxon>
    </lineage>
</organism>
<evidence type="ECO:0000313" key="2">
    <source>
        <dbReference type="Proteomes" id="UP000796104"/>
    </source>
</evidence>
<dbReference type="Proteomes" id="UP000796104">
    <property type="component" value="Unassembled WGS sequence"/>
</dbReference>
<reference evidence="1" key="1">
    <citation type="submission" date="2017-10" db="EMBL/GenBank/DDBJ databases">
        <authorList>
            <person name="Colston S.M."/>
            <person name="Graf J."/>
        </authorList>
    </citation>
    <scope>NUCLEOTIDE SEQUENCE</scope>
    <source>
        <strain evidence="1">BAQ071013-135</strain>
    </source>
</reference>
<sequence>MRSEAEHMFKTIQANTELKLAIPFEIDGEPVADVHSVEWSVFNEFGQVSETGVATPEAGANSVSVVIPAEVNTAHPGRPYTTYELAYFFVTKSGRLESSLVFQVESADAFAEPNNTLVSPLRALSILREIPNLASFAAATREDQKVALLCAHNAMTSLPLNPKAFPFVREKEPFTSISQLTKEMWEQLDRRVVSDFQAAQVIEANNLLGTTEFKTLREAGVLSYTVGEVKQFLSSNRPLELGLCREAMRRIGRYLDTARRLGRA</sequence>
<name>A0AAX2UPG0_AERVE</name>
<dbReference type="EMBL" id="PDXJ01000026">
    <property type="protein sequence ID" value="TND51894.1"/>
    <property type="molecule type" value="Genomic_DNA"/>
</dbReference>
<protein>
    <submittedName>
        <fullName evidence="1">Uncharacterized protein</fullName>
    </submittedName>
</protein>
<dbReference type="AlphaFoldDB" id="A0AAX2UPG0"/>